<organism evidence="1">
    <name type="scientific">Tanacetum cinerariifolium</name>
    <name type="common">Dalmatian daisy</name>
    <name type="synonym">Chrysanthemum cinerariifolium</name>
    <dbReference type="NCBI Taxonomy" id="118510"/>
    <lineage>
        <taxon>Eukaryota</taxon>
        <taxon>Viridiplantae</taxon>
        <taxon>Streptophyta</taxon>
        <taxon>Embryophyta</taxon>
        <taxon>Tracheophyta</taxon>
        <taxon>Spermatophyta</taxon>
        <taxon>Magnoliopsida</taxon>
        <taxon>eudicotyledons</taxon>
        <taxon>Gunneridae</taxon>
        <taxon>Pentapetalae</taxon>
        <taxon>asterids</taxon>
        <taxon>campanulids</taxon>
        <taxon>Asterales</taxon>
        <taxon>Asteraceae</taxon>
        <taxon>Asteroideae</taxon>
        <taxon>Anthemideae</taxon>
        <taxon>Anthemidinae</taxon>
        <taxon>Tanacetum</taxon>
    </lineage>
</organism>
<evidence type="ECO:0000313" key="1">
    <source>
        <dbReference type="EMBL" id="GFB21860.1"/>
    </source>
</evidence>
<reference evidence="1" key="1">
    <citation type="journal article" date="2019" name="Sci. Rep.">
        <title>Draft genome of Tanacetum cinerariifolium, the natural source of mosquito coil.</title>
        <authorList>
            <person name="Yamashiro T."/>
            <person name="Shiraishi A."/>
            <person name="Satake H."/>
            <person name="Nakayama K."/>
        </authorList>
    </citation>
    <scope>NUCLEOTIDE SEQUENCE</scope>
</reference>
<dbReference type="AlphaFoldDB" id="A0A699L1Y1"/>
<comment type="caution">
    <text evidence="1">The sequence shown here is derived from an EMBL/GenBank/DDBJ whole genome shotgun (WGS) entry which is preliminary data.</text>
</comment>
<feature type="non-terminal residue" evidence="1">
    <location>
        <position position="1"/>
    </location>
</feature>
<dbReference type="EMBL" id="BKCJ010578109">
    <property type="protein sequence ID" value="GFB21860.1"/>
    <property type="molecule type" value="Genomic_DNA"/>
</dbReference>
<gene>
    <name evidence="1" type="ORF">Tci_693831</name>
</gene>
<evidence type="ECO:0008006" key="2">
    <source>
        <dbReference type="Google" id="ProtNLM"/>
    </source>
</evidence>
<name>A0A699L1Y1_TANCI</name>
<accession>A0A699L1Y1</accession>
<sequence>ELAEYINTLSWNRPAFYNNGEDDDEDYTIVITPDFSITDSLSMGDEHLSTILKIESDELIKSSVENLVPNPSESENECECDVPDCDDSQTTNFSTFSKPLFDDSTSSDDKSSHEEFNLIHNEDIDSTPKNDRFDTESYLLESLLNRNTLMAFSPKIDSLLDEFASELIFLKSISPGIDEADCDPEKEIRLIDKLLYDNSSPRPPQEFNSDVIIEYFSPSPILVEDSDPFMEQINLFLASDGSIPSGIDSDHSDSEGDNLFLERLLHDDLVPLPDTLDFLNVV</sequence>
<proteinExistence type="predicted"/>
<protein>
    <recommendedName>
        <fullName evidence="2">Reverse transcriptase domain-containing protein</fullName>
    </recommendedName>
</protein>